<feature type="domain" description="TonB-dependent receptor plug" evidence="9">
    <location>
        <begin position="124"/>
        <end position="231"/>
    </location>
</feature>
<evidence type="ECO:0000256" key="2">
    <source>
        <dbReference type="ARBA" id="ARBA00022448"/>
    </source>
</evidence>
<dbReference type="Gene3D" id="2.170.130.10">
    <property type="entry name" value="TonB-dependent receptor, plug domain"/>
    <property type="match status" value="1"/>
</dbReference>
<keyword evidence="6 7" id="KW-0998">Cell outer membrane</keyword>
<protein>
    <submittedName>
        <fullName evidence="10">TonB-linked SusC/RagA family outer membrane protein</fullName>
    </submittedName>
</protein>
<feature type="signal peptide" evidence="8">
    <location>
        <begin position="1"/>
        <end position="32"/>
    </location>
</feature>
<evidence type="ECO:0000256" key="7">
    <source>
        <dbReference type="PROSITE-ProRule" id="PRU01360"/>
    </source>
</evidence>
<dbReference type="InterPro" id="IPR023997">
    <property type="entry name" value="TonB-dep_OMP_SusC/RagA_CS"/>
</dbReference>
<dbReference type="NCBIfam" id="TIGR04057">
    <property type="entry name" value="SusC_RagA_signa"/>
    <property type="match status" value="1"/>
</dbReference>
<evidence type="ECO:0000256" key="4">
    <source>
        <dbReference type="ARBA" id="ARBA00022692"/>
    </source>
</evidence>
<dbReference type="SUPFAM" id="SSF49464">
    <property type="entry name" value="Carboxypeptidase regulatory domain-like"/>
    <property type="match status" value="1"/>
</dbReference>
<accession>A0ABU1TRN8</accession>
<keyword evidence="4 7" id="KW-0812">Transmembrane</keyword>
<evidence type="ECO:0000313" key="10">
    <source>
        <dbReference type="EMBL" id="MDR6968517.1"/>
    </source>
</evidence>
<evidence type="ECO:0000259" key="9">
    <source>
        <dbReference type="Pfam" id="PF07715"/>
    </source>
</evidence>
<gene>
    <name evidence="10" type="ORF">J2X31_002540</name>
</gene>
<comment type="caution">
    <text evidence="10">The sequence shown here is derived from an EMBL/GenBank/DDBJ whole genome shotgun (WGS) entry which is preliminary data.</text>
</comment>
<dbReference type="PROSITE" id="PS52016">
    <property type="entry name" value="TONB_DEPENDENT_REC_3"/>
    <property type="match status" value="1"/>
</dbReference>
<reference evidence="10 11" key="1">
    <citation type="submission" date="2023-07" db="EMBL/GenBank/DDBJ databases">
        <title>Sorghum-associated microbial communities from plants grown in Nebraska, USA.</title>
        <authorList>
            <person name="Schachtman D."/>
        </authorList>
    </citation>
    <scope>NUCLEOTIDE SEQUENCE [LARGE SCALE GENOMIC DNA]</scope>
    <source>
        <strain evidence="10 11">3773</strain>
    </source>
</reference>
<keyword evidence="2 7" id="KW-0813">Transport</keyword>
<keyword evidence="5 7" id="KW-0472">Membrane</keyword>
<evidence type="ECO:0000313" key="11">
    <source>
        <dbReference type="Proteomes" id="UP001255185"/>
    </source>
</evidence>
<dbReference type="EMBL" id="JAVDVI010000011">
    <property type="protein sequence ID" value="MDR6968517.1"/>
    <property type="molecule type" value="Genomic_DNA"/>
</dbReference>
<dbReference type="RefSeq" id="WP_310027118.1">
    <property type="nucleotide sequence ID" value="NZ_JAVDVI010000011.1"/>
</dbReference>
<dbReference type="Proteomes" id="UP001255185">
    <property type="component" value="Unassembled WGS sequence"/>
</dbReference>
<dbReference type="InterPro" id="IPR023996">
    <property type="entry name" value="TonB-dep_OMP_SusC/RagA"/>
</dbReference>
<dbReference type="Pfam" id="PF07715">
    <property type="entry name" value="Plug"/>
    <property type="match status" value="1"/>
</dbReference>
<dbReference type="Gene3D" id="2.40.170.20">
    <property type="entry name" value="TonB-dependent receptor, beta-barrel domain"/>
    <property type="match status" value="1"/>
</dbReference>
<comment type="subcellular location">
    <subcellularLocation>
        <location evidence="1 7">Cell outer membrane</location>
        <topology evidence="1 7">Multi-pass membrane protein</topology>
    </subcellularLocation>
</comment>
<evidence type="ECO:0000256" key="3">
    <source>
        <dbReference type="ARBA" id="ARBA00022452"/>
    </source>
</evidence>
<keyword evidence="3 7" id="KW-1134">Transmembrane beta strand</keyword>
<keyword evidence="8" id="KW-0732">Signal</keyword>
<name>A0ABU1TRN8_9FLAO</name>
<dbReference type="InterPro" id="IPR037066">
    <property type="entry name" value="Plug_dom_sf"/>
</dbReference>
<evidence type="ECO:0000256" key="5">
    <source>
        <dbReference type="ARBA" id="ARBA00023136"/>
    </source>
</evidence>
<dbReference type="Gene3D" id="2.60.40.1120">
    <property type="entry name" value="Carboxypeptidase-like, regulatory domain"/>
    <property type="match status" value="1"/>
</dbReference>
<evidence type="ECO:0000256" key="8">
    <source>
        <dbReference type="SAM" id="SignalP"/>
    </source>
</evidence>
<evidence type="ECO:0000256" key="1">
    <source>
        <dbReference type="ARBA" id="ARBA00004571"/>
    </source>
</evidence>
<dbReference type="NCBIfam" id="TIGR04056">
    <property type="entry name" value="OMP_RagA_SusC"/>
    <property type="match status" value="1"/>
</dbReference>
<comment type="similarity">
    <text evidence="7">Belongs to the TonB-dependent receptor family.</text>
</comment>
<dbReference type="InterPro" id="IPR036942">
    <property type="entry name" value="Beta-barrel_TonB_sf"/>
</dbReference>
<dbReference type="InterPro" id="IPR039426">
    <property type="entry name" value="TonB-dep_rcpt-like"/>
</dbReference>
<dbReference type="InterPro" id="IPR008969">
    <property type="entry name" value="CarboxyPept-like_regulatory"/>
</dbReference>
<sequence length="1024" mass="112066">MTKFFTIKSRSKYLKHLGFLLLMFAFSLNANAQSSVSGNVSDANGPIPGANVVVKGTTNGVGTDADGNYTITNVPANGVLVISFIGYNDKEMPVQGKSRIDVVLEESTSTLEEVVVIGYGTQRKEAVTGSVASISGAAMRDIPSGNITQALQGRLAGIEFAQTSSKPGAAMQIRVRGTRSLTGSNDPLIVLDGIPFAGSISDINPVDIKSIDVLKDASATAIYGSRGANGVVLVTTNKGQKGEKATFTYNSYYSIKEVFAEFPMMNGPQLVELRKASGLYPVNGLDESDDVDTDWQGNFYRTAIMTSHDVAIAGGTKNGSYNFGIGYFLDEAVIPGQNYDRFSLRSALDQEIGAFKFGLNSNNNYSVARGGNMGMFGVLSASPIANPFNEDGSTKRVIESAADQQWVYTRNTVENLGSAWVDESRSFASYNNLFAEVKIPGIEGLKYRTNVGLNFRMNNSGSYTGEGVFSPTPDNVSRAAISNSLTTQWVIENLLTYDRTFADKHKINLIGMFSAEDNSFNRSVVSATDIARDEFRFYNLGQTTEPIVVDPAQQIYQKSGLRSYMARAMYSYDDRYMLTATLRRDGSSRLADGNKWHTYPALSAGWNITNESFLENNKSINLLKLRVGYGETSNQAVNPYATLGSLGLRPYNFGDQNAMGYYVQELPGPDLGWEYSQTKNYGLDFAFFNNRLSGTAEYYVTKTTDLLMRIGLPPTSGASGYIANAGNSMNKGIEFSLNGVILDNPNGLSWEMGVNIYSNKNELTSLASGQDRDEANWWFVGQPINVIYDYQKEGLWQEGDPYLDILEPGGNPGMIKVKYTGEYNADGTPVRQIGPDDRQVIKMDPDFQGGFNTRFTYKGFDLGIVGSFQSGGVLISTLHSANGYLNLLNGRRGNVDVDYWTPENTDAKYPKPGGLTSGDNPKYGTTMGYFDASYMKVRTITLGYDFKQSFIQDLGLERFRLYATVTNPLVLFSPFHKETGMDPETNSYGNENAAVTETYRPRLLTIGTNTPATSSFLVGFNLTF</sequence>
<feature type="chain" id="PRO_5045882010" evidence="8">
    <location>
        <begin position="33"/>
        <end position="1024"/>
    </location>
</feature>
<evidence type="ECO:0000256" key="6">
    <source>
        <dbReference type="ARBA" id="ARBA00023237"/>
    </source>
</evidence>
<keyword evidence="11" id="KW-1185">Reference proteome</keyword>
<dbReference type="SUPFAM" id="SSF56935">
    <property type="entry name" value="Porins"/>
    <property type="match status" value="1"/>
</dbReference>
<proteinExistence type="inferred from homology"/>
<dbReference type="InterPro" id="IPR012910">
    <property type="entry name" value="Plug_dom"/>
</dbReference>
<organism evidence="10 11">
    <name type="scientific">Flavobacterium arsenatis</name>
    <dbReference type="NCBI Taxonomy" id="1484332"/>
    <lineage>
        <taxon>Bacteria</taxon>
        <taxon>Pseudomonadati</taxon>
        <taxon>Bacteroidota</taxon>
        <taxon>Flavobacteriia</taxon>
        <taxon>Flavobacteriales</taxon>
        <taxon>Flavobacteriaceae</taxon>
        <taxon>Flavobacterium</taxon>
    </lineage>
</organism>
<dbReference type="Pfam" id="PF13715">
    <property type="entry name" value="CarbopepD_reg_2"/>
    <property type="match status" value="1"/>
</dbReference>